<comment type="similarity">
    <text evidence="1">Belongs to the virb1 family.</text>
</comment>
<dbReference type="InterPro" id="IPR008258">
    <property type="entry name" value="Transglycosylase_SLT_dom_1"/>
</dbReference>
<gene>
    <name evidence="3" type="ORF">SAMN05421757_105221</name>
</gene>
<keyword evidence="4" id="KW-1185">Reference proteome</keyword>
<evidence type="ECO:0000256" key="1">
    <source>
        <dbReference type="ARBA" id="ARBA00009387"/>
    </source>
</evidence>
<name>A0A239JDD5_9RHOB</name>
<dbReference type="SUPFAM" id="SSF53955">
    <property type="entry name" value="Lysozyme-like"/>
    <property type="match status" value="1"/>
</dbReference>
<feature type="domain" description="Transglycosylase SLT" evidence="2">
    <location>
        <begin position="56"/>
        <end position="176"/>
    </location>
</feature>
<evidence type="ECO:0000259" key="2">
    <source>
        <dbReference type="Pfam" id="PF01464"/>
    </source>
</evidence>
<dbReference type="Gene3D" id="1.10.530.10">
    <property type="match status" value="1"/>
</dbReference>
<evidence type="ECO:0000313" key="3">
    <source>
        <dbReference type="EMBL" id="SNT03850.1"/>
    </source>
</evidence>
<dbReference type="Proteomes" id="UP000198426">
    <property type="component" value="Unassembled WGS sequence"/>
</dbReference>
<reference evidence="3 4" key="1">
    <citation type="submission" date="2017-06" db="EMBL/GenBank/DDBJ databases">
        <authorList>
            <person name="Kim H.J."/>
            <person name="Triplett B.A."/>
        </authorList>
    </citation>
    <scope>NUCLEOTIDE SEQUENCE [LARGE SCALE GENOMIC DNA]</scope>
    <source>
        <strain evidence="3 4">DSM 29339</strain>
    </source>
</reference>
<dbReference type="OrthoDB" id="5945995at2"/>
<dbReference type="Pfam" id="PF01464">
    <property type="entry name" value="SLT"/>
    <property type="match status" value="1"/>
</dbReference>
<sequence length="247" mass="26356">MFAKTDRPMHGSNGLAPGIARSAAFAAFLTLAALNAGTGVQAAGGETNICLHWAEVAAREQGVPVALMKAIATVESGRRSRGEKMPWPWTAHSDGRGHWFDSAGDAKAFISARLDQGHRNVDVGCFQVNVKWHGEHFASLDAMLEPSGNARYAARFLRELHRELGNWESAAAAYHSRTPEHAARYTGLLAPVIARYGGMEATPRKAVLLAGSRGDAIALPTEVEDMGERAMASLVPLGFRAAAGPLF</sequence>
<dbReference type="AlphaFoldDB" id="A0A239JDD5"/>
<organism evidence="3 4">
    <name type="scientific">Tropicimonas sediminicola</name>
    <dbReference type="NCBI Taxonomy" id="1031541"/>
    <lineage>
        <taxon>Bacteria</taxon>
        <taxon>Pseudomonadati</taxon>
        <taxon>Pseudomonadota</taxon>
        <taxon>Alphaproteobacteria</taxon>
        <taxon>Rhodobacterales</taxon>
        <taxon>Roseobacteraceae</taxon>
        <taxon>Tropicimonas</taxon>
    </lineage>
</organism>
<dbReference type="RefSeq" id="WP_089233794.1">
    <property type="nucleotide sequence ID" value="NZ_FZOY01000005.1"/>
</dbReference>
<accession>A0A239JDD5</accession>
<dbReference type="EMBL" id="FZOY01000005">
    <property type="protein sequence ID" value="SNT03850.1"/>
    <property type="molecule type" value="Genomic_DNA"/>
</dbReference>
<proteinExistence type="inferred from homology"/>
<evidence type="ECO:0000313" key="4">
    <source>
        <dbReference type="Proteomes" id="UP000198426"/>
    </source>
</evidence>
<protein>
    <submittedName>
        <fullName evidence="3">Transglycosylase SLT domain-containing protein</fullName>
    </submittedName>
</protein>
<dbReference type="InterPro" id="IPR023346">
    <property type="entry name" value="Lysozyme-like_dom_sf"/>
</dbReference>